<sequence length="283" mass="32391">MKREGVFLVVEFPTFPYVNESSKKLFVISDNLFAKKLGKYIDIAVTPANVSEPILGAKTIRISNGVDLRTTPKKRNKLSIDDVFNLIGVANVSHWHGFDRVIYGIARYYAKHGTSAQPEVFFHIVGVGKNLIELQNLARSLGVGKYVIFHGTKVSDELDRLFDMSHVAVGSLGNHRKGLKESSDLKTREYCARGIPFVISYEDEDFSDGFPYMLKVEATDEPIDIDSVINFYRNVFHMDYINEMRKYAEERLSWDVKLKPLIQELFKVSYEKERNLNESFDSN</sequence>
<accession>A0A7V4KFD5</accession>
<dbReference type="Gene3D" id="3.40.50.2000">
    <property type="entry name" value="Glycogen Phosphorylase B"/>
    <property type="match status" value="1"/>
</dbReference>
<name>A0A7V4KFD5_FERPE</name>
<evidence type="ECO:0000313" key="2">
    <source>
        <dbReference type="EMBL" id="HGU53944.1"/>
    </source>
</evidence>
<reference evidence="2" key="1">
    <citation type="journal article" date="2020" name="mSystems">
        <title>Genome- and Community-Level Interaction Insights into Carbon Utilization and Element Cycling Functions of Hydrothermarchaeota in Hydrothermal Sediment.</title>
        <authorList>
            <person name="Zhou Z."/>
            <person name="Liu Y."/>
            <person name="Xu W."/>
            <person name="Pan J."/>
            <person name="Luo Z.H."/>
            <person name="Li M."/>
        </authorList>
    </citation>
    <scope>NUCLEOTIDE SEQUENCE [LARGE SCALE GENOMIC DNA]</scope>
    <source>
        <strain evidence="2">SpSt-61</strain>
    </source>
</reference>
<feature type="domain" description="Glycosyl transferase family 1" evidence="1">
    <location>
        <begin position="73"/>
        <end position="200"/>
    </location>
</feature>
<comment type="caution">
    <text evidence="2">The sequence shown here is derived from an EMBL/GenBank/DDBJ whole genome shotgun (WGS) entry which is preliminary data.</text>
</comment>
<dbReference type="GO" id="GO:0016757">
    <property type="term" value="F:glycosyltransferase activity"/>
    <property type="evidence" value="ECO:0007669"/>
    <property type="project" value="InterPro"/>
</dbReference>
<organism evidence="2">
    <name type="scientific">Fervidobacterium pennivorans</name>
    <dbReference type="NCBI Taxonomy" id="93466"/>
    <lineage>
        <taxon>Bacteria</taxon>
        <taxon>Thermotogati</taxon>
        <taxon>Thermotogota</taxon>
        <taxon>Thermotogae</taxon>
        <taxon>Thermotogales</taxon>
        <taxon>Fervidobacteriaceae</taxon>
        <taxon>Fervidobacterium</taxon>
    </lineage>
</organism>
<proteinExistence type="predicted"/>
<dbReference type="Pfam" id="PF00534">
    <property type="entry name" value="Glycos_transf_1"/>
    <property type="match status" value="1"/>
</dbReference>
<gene>
    <name evidence="2" type="ORF">ENT78_10565</name>
</gene>
<dbReference type="SUPFAM" id="SSF53756">
    <property type="entry name" value="UDP-Glycosyltransferase/glycogen phosphorylase"/>
    <property type="match status" value="1"/>
</dbReference>
<dbReference type="AlphaFoldDB" id="A0A7V4KFD5"/>
<evidence type="ECO:0000259" key="1">
    <source>
        <dbReference type="Pfam" id="PF00534"/>
    </source>
</evidence>
<keyword evidence="2" id="KW-0808">Transferase</keyword>
<dbReference type="InterPro" id="IPR001296">
    <property type="entry name" value="Glyco_trans_1"/>
</dbReference>
<protein>
    <submittedName>
        <fullName evidence="2">Glycosyltransferase</fullName>
    </submittedName>
</protein>
<dbReference type="EMBL" id="DSZZ01000495">
    <property type="protein sequence ID" value="HGU53944.1"/>
    <property type="molecule type" value="Genomic_DNA"/>
</dbReference>